<evidence type="ECO:0000313" key="2">
    <source>
        <dbReference type="EMBL" id="KAF2754620.1"/>
    </source>
</evidence>
<name>A0A6A6VY87_9PEZI</name>
<organism evidence="2 3">
    <name type="scientific">Pseudovirgaria hyperparasitica</name>
    <dbReference type="NCBI Taxonomy" id="470096"/>
    <lineage>
        <taxon>Eukaryota</taxon>
        <taxon>Fungi</taxon>
        <taxon>Dikarya</taxon>
        <taxon>Ascomycota</taxon>
        <taxon>Pezizomycotina</taxon>
        <taxon>Dothideomycetes</taxon>
        <taxon>Dothideomycetes incertae sedis</taxon>
        <taxon>Acrospermales</taxon>
        <taxon>Acrospermaceae</taxon>
        <taxon>Pseudovirgaria</taxon>
    </lineage>
</organism>
<dbReference type="GeneID" id="54480340"/>
<dbReference type="EMBL" id="ML996580">
    <property type="protein sequence ID" value="KAF2754620.1"/>
    <property type="molecule type" value="Genomic_DNA"/>
</dbReference>
<sequence>MNDRHGFFTAPPHLPWPDWDDAKCEMCNNMKSALGAPSTRNSPRGLFFWAGGHGVAWRSVIIVAGHVPVQYSANHDLVRAAASHHRTICTTCSTTRLAPALIDSTDRHGQDWQSPPASCQQSGQTNKRRQFLPHREAAPSPSPSPSPPLCPRAPERVLLCSALSCSRCSALSCSSALTPDV</sequence>
<reference evidence="2" key="1">
    <citation type="journal article" date="2020" name="Stud. Mycol.">
        <title>101 Dothideomycetes genomes: a test case for predicting lifestyles and emergence of pathogens.</title>
        <authorList>
            <person name="Haridas S."/>
            <person name="Albert R."/>
            <person name="Binder M."/>
            <person name="Bloem J."/>
            <person name="Labutti K."/>
            <person name="Salamov A."/>
            <person name="Andreopoulos B."/>
            <person name="Baker S."/>
            <person name="Barry K."/>
            <person name="Bills G."/>
            <person name="Bluhm B."/>
            <person name="Cannon C."/>
            <person name="Castanera R."/>
            <person name="Culley D."/>
            <person name="Daum C."/>
            <person name="Ezra D."/>
            <person name="Gonzalez J."/>
            <person name="Henrissat B."/>
            <person name="Kuo A."/>
            <person name="Liang C."/>
            <person name="Lipzen A."/>
            <person name="Lutzoni F."/>
            <person name="Magnuson J."/>
            <person name="Mondo S."/>
            <person name="Nolan M."/>
            <person name="Ohm R."/>
            <person name="Pangilinan J."/>
            <person name="Park H.-J."/>
            <person name="Ramirez L."/>
            <person name="Alfaro M."/>
            <person name="Sun H."/>
            <person name="Tritt A."/>
            <person name="Yoshinaga Y."/>
            <person name="Zwiers L.-H."/>
            <person name="Turgeon B."/>
            <person name="Goodwin S."/>
            <person name="Spatafora J."/>
            <person name="Crous P."/>
            <person name="Grigoriev I."/>
        </authorList>
    </citation>
    <scope>NUCLEOTIDE SEQUENCE</scope>
    <source>
        <strain evidence="2">CBS 121739</strain>
    </source>
</reference>
<dbReference type="RefSeq" id="XP_033597071.1">
    <property type="nucleotide sequence ID" value="XM_033739286.1"/>
</dbReference>
<keyword evidence="3" id="KW-1185">Reference proteome</keyword>
<feature type="region of interest" description="Disordered" evidence="1">
    <location>
        <begin position="105"/>
        <end position="129"/>
    </location>
</feature>
<gene>
    <name evidence="2" type="ORF">EJ05DRAFT_146529</name>
</gene>
<protein>
    <submittedName>
        <fullName evidence="2">Uncharacterized protein</fullName>
    </submittedName>
</protein>
<accession>A0A6A6VY87</accession>
<proteinExistence type="predicted"/>
<feature type="compositionally biased region" description="Polar residues" evidence="1">
    <location>
        <begin position="111"/>
        <end position="125"/>
    </location>
</feature>
<evidence type="ECO:0000313" key="3">
    <source>
        <dbReference type="Proteomes" id="UP000799437"/>
    </source>
</evidence>
<dbReference type="AlphaFoldDB" id="A0A6A6VY87"/>
<dbReference type="Proteomes" id="UP000799437">
    <property type="component" value="Unassembled WGS sequence"/>
</dbReference>
<evidence type="ECO:0000256" key="1">
    <source>
        <dbReference type="SAM" id="MobiDB-lite"/>
    </source>
</evidence>